<keyword evidence="7" id="KW-1185">Reference proteome</keyword>
<keyword evidence="2" id="KW-0521">NADP</keyword>
<feature type="transmembrane region" description="Helical" evidence="5">
    <location>
        <begin position="6"/>
        <end position="25"/>
    </location>
</feature>
<accession>B8MHY2</accession>
<gene>
    <name evidence="6" type="ORF">TSTA_015480</name>
</gene>
<dbReference type="InParanoid" id="B8MHY2"/>
<dbReference type="PRINTS" id="PR00080">
    <property type="entry name" value="SDRFAMILY"/>
</dbReference>
<name>B8MHY2_TALSN</name>
<dbReference type="RefSeq" id="XP_002483696.1">
    <property type="nucleotide sequence ID" value="XM_002483651.1"/>
</dbReference>
<keyword evidence="5" id="KW-0472">Membrane</keyword>
<dbReference type="InterPro" id="IPR002347">
    <property type="entry name" value="SDR_fam"/>
</dbReference>
<dbReference type="PANTHER" id="PTHR43976:SF16">
    <property type="entry name" value="SHORT-CHAIN DEHYDROGENASE_REDUCTASE FAMILY PROTEIN"/>
    <property type="match status" value="1"/>
</dbReference>
<dbReference type="OrthoDB" id="1274115at2759"/>
<evidence type="ECO:0000313" key="7">
    <source>
        <dbReference type="Proteomes" id="UP000001745"/>
    </source>
</evidence>
<dbReference type="GO" id="GO:0016491">
    <property type="term" value="F:oxidoreductase activity"/>
    <property type="evidence" value="ECO:0007669"/>
    <property type="project" value="UniProtKB-KW"/>
</dbReference>
<evidence type="ECO:0000256" key="2">
    <source>
        <dbReference type="ARBA" id="ARBA00022857"/>
    </source>
</evidence>
<dbReference type="AlphaFoldDB" id="B8MHY2"/>
<dbReference type="PhylomeDB" id="B8MHY2"/>
<evidence type="ECO:0000313" key="6">
    <source>
        <dbReference type="EMBL" id="EED16462.1"/>
    </source>
</evidence>
<dbReference type="Gene3D" id="3.40.50.720">
    <property type="entry name" value="NAD(P)-binding Rossmann-like Domain"/>
    <property type="match status" value="1"/>
</dbReference>
<reference evidence="7" key="1">
    <citation type="journal article" date="2015" name="Genome Announc.">
        <title>Genome sequence of the AIDS-associated pathogen Penicillium marneffei (ATCC18224) and its near taxonomic relative Talaromyces stipitatus (ATCC10500).</title>
        <authorList>
            <person name="Nierman W.C."/>
            <person name="Fedorova-Abrams N.D."/>
            <person name="Andrianopoulos A."/>
        </authorList>
    </citation>
    <scope>NUCLEOTIDE SEQUENCE [LARGE SCALE GENOMIC DNA]</scope>
    <source>
        <strain evidence="7">ATCC 10500 / CBS 375.48 / QM 6759 / NRRL 1006</strain>
    </source>
</reference>
<protein>
    <submittedName>
        <fullName evidence="6">3-oxoacyl-[acyl-carrier-protein] reductase, putative</fullName>
    </submittedName>
</protein>
<evidence type="ECO:0000256" key="5">
    <source>
        <dbReference type="SAM" id="Phobius"/>
    </source>
</evidence>
<dbReference type="HOGENOM" id="CLU_010194_2_9_1"/>
<dbReference type="PROSITE" id="PS00061">
    <property type="entry name" value="ADH_SHORT"/>
    <property type="match status" value="1"/>
</dbReference>
<dbReference type="OMA" id="WNIFGHI"/>
<dbReference type="InterPro" id="IPR051911">
    <property type="entry name" value="SDR_oxidoreductase"/>
</dbReference>
<keyword evidence="5" id="KW-0812">Transmembrane</keyword>
<organism evidence="6 7">
    <name type="scientific">Talaromyces stipitatus (strain ATCC 10500 / CBS 375.48 / QM 6759 / NRRL 1006)</name>
    <name type="common">Penicillium stipitatum</name>
    <dbReference type="NCBI Taxonomy" id="441959"/>
    <lineage>
        <taxon>Eukaryota</taxon>
        <taxon>Fungi</taxon>
        <taxon>Dikarya</taxon>
        <taxon>Ascomycota</taxon>
        <taxon>Pezizomycotina</taxon>
        <taxon>Eurotiomycetes</taxon>
        <taxon>Eurotiomycetidae</taxon>
        <taxon>Eurotiales</taxon>
        <taxon>Trichocomaceae</taxon>
        <taxon>Talaromyces</taxon>
        <taxon>Talaromyces sect. Talaromyces</taxon>
    </lineage>
</organism>
<dbReference type="eggNOG" id="KOG1205">
    <property type="taxonomic scope" value="Eukaryota"/>
</dbReference>
<proteinExistence type="inferred from homology"/>
<keyword evidence="3" id="KW-0560">Oxidoreductase</keyword>
<dbReference type="Pfam" id="PF00106">
    <property type="entry name" value="adh_short"/>
    <property type="match status" value="1"/>
</dbReference>
<dbReference type="InterPro" id="IPR020904">
    <property type="entry name" value="Sc_DH/Rdtase_CS"/>
</dbReference>
<dbReference type="SUPFAM" id="SSF51735">
    <property type="entry name" value="NAD(P)-binding Rossmann-fold domains"/>
    <property type="match status" value="1"/>
</dbReference>
<dbReference type="EMBL" id="EQ962656">
    <property type="protein sequence ID" value="EED16462.1"/>
    <property type="molecule type" value="Genomic_DNA"/>
</dbReference>
<keyword evidence="5" id="KW-1133">Transmembrane helix</keyword>
<dbReference type="VEuPathDB" id="FungiDB:TSTA_015480"/>
<dbReference type="PRINTS" id="PR00081">
    <property type="entry name" value="GDHRDH"/>
</dbReference>
<evidence type="ECO:0000256" key="1">
    <source>
        <dbReference type="ARBA" id="ARBA00006484"/>
    </source>
</evidence>
<dbReference type="PANTHER" id="PTHR43976">
    <property type="entry name" value="SHORT CHAIN DEHYDROGENASE"/>
    <property type="match status" value="1"/>
</dbReference>
<dbReference type="STRING" id="441959.B8MHY2"/>
<dbReference type="Proteomes" id="UP000001745">
    <property type="component" value="Unassembled WGS sequence"/>
</dbReference>
<dbReference type="InterPro" id="IPR036291">
    <property type="entry name" value="NAD(P)-bd_dom_sf"/>
</dbReference>
<evidence type="ECO:0000256" key="3">
    <source>
        <dbReference type="ARBA" id="ARBA00023002"/>
    </source>
</evidence>
<comment type="similarity">
    <text evidence="1 4">Belongs to the short-chain dehydrogenases/reductases (SDR) family.</text>
</comment>
<dbReference type="GeneID" id="8106290"/>
<evidence type="ECO:0000256" key="4">
    <source>
        <dbReference type="RuleBase" id="RU000363"/>
    </source>
</evidence>
<sequence length="312" mass="34160">MAPLVWFVTGATSGIGAALVAEILLRGDKVIATGRKVEERLGPQIPKSDHVVFFEFDVAVEKSEIVHKVNEACAIFGHIDVVVNNAGVSLLKSVEEAEDADVMKMFQVNLFGAMRVTQAFLPHFRAQGSGTLAFTSSSSARYTVPFMSHYCASKAALSTYVEAIQTEVRALGIRCVSFECGGFLTMLGQPRAPDADKPSFGSTQPGVEAYLPLFAEFTGIFNVDPGDMVPNDMEKLTTRMVDYVKGEGLAKGRPWAVRIVMGSDAFAGAQQKLQEDQILLSRWEDMSQMHREGSRYNELVGPKMLKFNSILY</sequence>